<dbReference type="EMBL" id="DVMZ01000057">
    <property type="protein sequence ID" value="HIU58871.1"/>
    <property type="molecule type" value="Genomic_DNA"/>
</dbReference>
<proteinExistence type="predicted"/>
<evidence type="ECO:0000256" key="1">
    <source>
        <dbReference type="ARBA" id="ARBA00022649"/>
    </source>
</evidence>
<protein>
    <submittedName>
        <fullName evidence="2">Type II toxin-antitoxin system RelE/ParE family toxin</fullName>
    </submittedName>
</protein>
<dbReference type="Proteomes" id="UP000824081">
    <property type="component" value="Unassembled WGS sequence"/>
</dbReference>
<dbReference type="AlphaFoldDB" id="A0A9D1MEQ8"/>
<reference evidence="2" key="1">
    <citation type="submission" date="2020-10" db="EMBL/GenBank/DDBJ databases">
        <authorList>
            <person name="Gilroy R."/>
        </authorList>
    </citation>
    <scope>NUCLEOTIDE SEQUENCE</scope>
    <source>
        <strain evidence="2">11687</strain>
    </source>
</reference>
<accession>A0A9D1MEQ8</accession>
<sequence length="52" mass="6201">METYEIEVLEKADEDVRRLGRYIAVDLKNPSAAERMTEKIWDEVERLSKNPY</sequence>
<dbReference type="Pfam" id="PF05016">
    <property type="entry name" value="ParE_toxin"/>
    <property type="match status" value="1"/>
</dbReference>
<keyword evidence="1" id="KW-1277">Toxin-antitoxin system</keyword>
<evidence type="ECO:0000313" key="2">
    <source>
        <dbReference type="EMBL" id="HIU58871.1"/>
    </source>
</evidence>
<dbReference type="Gene3D" id="3.30.2310.20">
    <property type="entry name" value="RelE-like"/>
    <property type="match status" value="1"/>
</dbReference>
<gene>
    <name evidence="2" type="ORF">IAC57_02095</name>
</gene>
<organism evidence="2 3">
    <name type="scientific">Candidatus Scatosoma pullistercoris</name>
    <dbReference type="NCBI Taxonomy" id="2840934"/>
    <lineage>
        <taxon>Bacteria</taxon>
        <taxon>Bacillati</taxon>
        <taxon>Bacillota</taxon>
        <taxon>Clostridia</taxon>
        <taxon>Candidatus Scatosoma</taxon>
    </lineage>
</organism>
<comment type="caution">
    <text evidence="2">The sequence shown here is derived from an EMBL/GenBank/DDBJ whole genome shotgun (WGS) entry which is preliminary data.</text>
</comment>
<dbReference type="InterPro" id="IPR007712">
    <property type="entry name" value="RelE/ParE_toxin"/>
</dbReference>
<name>A0A9D1MEQ8_9FIRM</name>
<feature type="non-terminal residue" evidence="2">
    <location>
        <position position="52"/>
    </location>
</feature>
<evidence type="ECO:0000313" key="3">
    <source>
        <dbReference type="Proteomes" id="UP000824081"/>
    </source>
</evidence>
<dbReference type="InterPro" id="IPR035093">
    <property type="entry name" value="RelE/ParE_toxin_dom_sf"/>
</dbReference>
<reference evidence="2" key="2">
    <citation type="journal article" date="2021" name="PeerJ">
        <title>Extensive microbial diversity within the chicken gut microbiome revealed by metagenomics and culture.</title>
        <authorList>
            <person name="Gilroy R."/>
            <person name="Ravi A."/>
            <person name="Getino M."/>
            <person name="Pursley I."/>
            <person name="Horton D.L."/>
            <person name="Alikhan N.F."/>
            <person name="Baker D."/>
            <person name="Gharbi K."/>
            <person name="Hall N."/>
            <person name="Watson M."/>
            <person name="Adriaenssens E.M."/>
            <person name="Foster-Nyarko E."/>
            <person name="Jarju S."/>
            <person name="Secka A."/>
            <person name="Antonio M."/>
            <person name="Oren A."/>
            <person name="Chaudhuri R.R."/>
            <person name="La Ragione R."/>
            <person name="Hildebrand F."/>
            <person name="Pallen M.J."/>
        </authorList>
    </citation>
    <scope>NUCLEOTIDE SEQUENCE</scope>
    <source>
        <strain evidence="2">11687</strain>
    </source>
</reference>